<evidence type="ECO:0000313" key="3">
    <source>
        <dbReference type="Ensembl" id="ENSSRHP00000002387.1"/>
    </source>
</evidence>
<dbReference type="PROSITE" id="PS50041">
    <property type="entry name" value="C_TYPE_LECTIN_2"/>
    <property type="match status" value="1"/>
</dbReference>
<dbReference type="AlphaFoldDB" id="A0A673FT44"/>
<dbReference type="InterPro" id="IPR016187">
    <property type="entry name" value="CTDL_fold"/>
</dbReference>
<evidence type="ECO:0000256" key="1">
    <source>
        <dbReference type="SAM" id="SignalP"/>
    </source>
</evidence>
<keyword evidence="4" id="KW-1185">Reference proteome</keyword>
<sequence length="134" mass="15709">MRNRLLLLLLAALMNVTFSQHHEFVYVPTPMNWMNAQKYCRQHYSDLATVHDQTNLNELLKTAGLGKFWFGLYRTTGNGVFVWSDQSSSSFTRRQPKTLCVYVIHLKYLNYESHSQIIVYNEFFLAGPFPESKH</sequence>
<dbReference type="PANTHER" id="PTHR45784">
    <property type="entry name" value="C-TYPE LECTIN DOMAIN FAMILY 20 MEMBER A-RELATED"/>
    <property type="match status" value="1"/>
</dbReference>
<accession>A0A673FT44</accession>
<protein>
    <recommendedName>
        <fullName evidence="2">C-type lectin domain-containing protein</fullName>
    </recommendedName>
</protein>
<dbReference type="PANTHER" id="PTHR45784:SF3">
    <property type="entry name" value="C-TYPE LECTIN DOMAIN FAMILY 4 MEMBER K-LIKE-RELATED"/>
    <property type="match status" value="1"/>
</dbReference>
<dbReference type="Ensembl" id="ENSSRHT00000002486.1">
    <property type="protein sequence ID" value="ENSSRHP00000002387.1"/>
    <property type="gene ID" value="ENSSRHG00000001692.1"/>
</dbReference>
<feature type="domain" description="C-type lectin" evidence="2">
    <location>
        <begin position="19"/>
        <end position="103"/>
    </location>
</feature>
<dbReference type="Proteomes" id="UP000472270">
    <property type="component" value="Unassembled WGS sequence"/>
</dbReference>
<evidence type="ECO:0000259" key="2">
    <source>
        <dbReference type="PROSITE" id="PS50041"/>
    </source>
</evidence>
<dbReference type="InterPro" id="IPR001304">
    <property type="entry name" value="C-type_lectin-like"/>
</dbReference>
<feature type="chain" id="PRO_5025693983" description="C-type lectin domain-containing protein" evidence="1">
    <location>
        <begin position="20"/>
        <end position="134"/>
    </location>
</feature>
<dbReference type="InterPro" id="IPR016186">
    <property type="entry name" value="C-type_lectin-like/link_sf"/>
</dbReference>
<dbReference type="SUPFAM" id="SSF56436">
    <property type="entry name" value="C-type lectin-like"/>
    <property type="match status" value="1"/>
</dbReference>
<reference evidence="3" key="1">
    <citation type="submission" date="2025-08" db="UniProtKB">
        <authorList>
            <consortium name="Ensembl"/>
        </authorList>
    </citation>
    <scope>IDENTIFICATION</scope>
</reference>
<feature type="signal peptide" evidence="1">
    <location>
        <begin position="1"/>
        <end position="19"/>
    </location>
</feature>
<dbReference type="Pfam" id="PF00059">
    <property type="entry name" value="Lectin_C"/>
    <property type="match status" value="1"/>
</dbReference>
<proteinExistence type="predicted"/>
<dbReference type="SMART" id="SM00034">
    <property type="entry name" value="CLECT"/>
    <property type="match status" value="1"/>
</dbReference>
<reference evidence="3" key="2">
    <citation type="submission" date="2025-09" db="UniProtKB">
        <authorList>
            <consortium name="Ensembl"/>
        </authorList>
    </citation>
    <scope>IDENTIFICATION</scope>
</reference>
<organism evidence="3 4">
    <name type="scientific">Sinocyclocheilus rhinocerous</name>
    <dbReference type="NCBI Taxonomy" id="307959"/>
    <lineage>
        <taxon>Eukaryota</taxon>
        <taxon>Metazoa</taxon>
        <taxon>Chordata</taxon>
        <taxon>Craniata</taxon>
        <taxon>Vertebrata</taxon>
        <taxon>Euteleostomi</taxon>
        <taxon>Actinopterygii</taxon>
        <taxon>Neopterygii</taxon>
        <taxon>Teleostei</taxon>
        <taxon>Ostariophysi</taxon>
        <taxon>Cypriniformes</taxon>
        <taxon>Cyprinidae</taxon>
        <taxon>Cyprininae</taxon>
        <taxon>Sinocyclocheilus</taxon>
    </lineage>
</organism>
<evidence type="ECO:0000313" key="4">
    <source>
        <dbReference type="Proteomes" id="UP000472270"/>
    </source>
</evidence>
<name>A0A673FT44_9TELE</name>
<keyword evidence="1" id="KW-0732">Signal</keyword>
<dbReference type="Gene3D" id="3.10.100.10">
    <property type="entry name" value="Mannose-Binding Protein A, subunit A"/>
    <property type="match status" value="1"/>
</dbReference>